<dbReference type="Pfam" id="PF21834">
    <property type="entry name" value="DUF6894"/>
    <property type="match status" value="1"/>
</dbReference>
<dbReference type="InterPro" id="IPR054189">
    <property type="entry name" value="DUF6894"/>
</dbReference>
<reference evidence="3 4" key="2">
    <citation type="journal article" date="2013" name="Genome Announc.">
        <title>Draft Genome Sequence of Methylobacterium mesophilicum Strain SR1.6/6, Isolated from Citrus sinensis.</title>
        <authorList>
            <person name="Marinho Almeida D."/>
            <person name="Dini-Andreote F."/>
            <person name="Camargo Neves A.A."/>
            <person name="Juca Ramos R.T."/>
            <person name="Andreote F.D."/>
            <person name="Carneiro A.R."/>
            <person name="Oliveira de Souza Lima A."/>
            <person name="Caracciolo Gomes de Sa P.H."/>
            <person name="Ribeiro Barbosa M.S."/>
            <person name="Araujo W.L."/>
            <person name="Silva A."/>
        </authorList>
    </citation>
    <scope>NUCLEOTIDE SEQUENCE [LARGE SCALE GENOMIC DNA]</scope>
    <source>
        <strain evidence="3 4">SR1.6/6</strain>
    </source>
</reference>
<gene>
    <name evidence="3" type="ORF">MMSR116_06340</name>
</gene>
<feature type="domain" description="DUF6894" evidence="2">
    <location>
        <begin position="3"/>
        <end position="69"/>
    </location>
</feature>
<dbReference type="EMBL" id="CP043538">
    <property type="protein sequence ID" value="QGY01565.1"/>
    <property type="molecule type" value="Genomic_DNA"/>
</dbReference>
<evidence type="ECO:0000313" key="3">
    <source>
        <dbReference type="EMBL" id="QGY01565.1"/>
    </source>
</evidence>
<evidence type="ECO:0000256" key="1">
    <source>
        <dbReference type="SAM" id="MobiDB-lite"/>
    </source>
</evidence>
<protein>
    <recommendedName>
        <fullName evidence="2">DUF6894 domain-containing protein</fullName>
    </recommendedName>
</protein>
<feature type="region of interest" description="Disordered" evidence="1">
    <location>
        <begin position="75"/>
        <end position="100"/>
    </location>
</feature>
<evidence type="ECO:0000313" key="4">
    <source>
        <dbReference type="Proteomes" id="UP000012488"/>
    </source>
</evidence>
<dbReference type="Proteomes" id="UP000012488">
    <property type="component" value="Chromosome"/>
</dbReference>
<dbReference type="KEGG" id="mmes:MMSR116_06340"/>
<dbReference type="RefSeq" id="WP_010683302.1">
    <property type="nucleotide sequence ID" value="NZ_CP043538.1"/>
</dbReference>
<name>A0A6B9FKA8_9HYPH</name>
<sequence>MPRYFFETSGPGGECRDEEGTILLDVDAAQRYARRALCEIAGDCLKGGHVTFVVRVLDMTGSEVYRASIALTEPHKYGSAPHPDQQVHAAPANDAVERHP</sequence>
<reference evidence="3 4" key="1">
    <citation type="journal article" date="2012" name="Genet. Mol. Biol.">
        <title>Analysis of 16S rRNA and mxaF genes revealing insights into Methylobacterium niche-specific plant association.</title>
        <authorList>
            <person name="Dourado M.N."/>
            <person name="Andreote F.D."/>
            <person name="Dini-Andreote F."/>
            <person name="Conti R."/>
            <person name="Araujo J.M."/>
            <person name="Araujo W.L."/>
        </authorList>
    </citation>
    <scope>NUCLEOTIDE SEQUENCE [LARGE SCALE GENOMIC DNA]</scope>
    <source>
        <strain evidence="3 4">SR1.6/6</strain>
    </source>
</reference>
<dbReference type="AlphaFoldDB" id="A0A6B9FKA8"/>
<accession>A0A6B9FKA8</accession>
<proteinExistence type="predicted"/>
<dbReference type="OrthoDB" id="8242967at2"/>
<evidence type="ECO:0000259" key="2">
    <source>
        <dbReference type="Pfam" id="PF21834"/>
    </source>
</evidence>
<organism evidence="3 4">
    <name type="scientific">Methylobacterium mesophilicum SR1.6/6</name>
    <dbReference type="NCBI Taxonomy" id="908290"/>
    <lineage>
        <taxon>Bacteria</taxon>
        <taxon>Pseudomonadati</taxon>
        <taxon>Pseudomonadota</taxon>
        <taxon>Alphaproteobacteria</taxon>
        <taxon>Hyphomicrobiales</taxon>
        <taxon>Methylobacteriaceae</taxon>
        <taxon>Methylobacterium</taxon>
    </lineage>
</organism>